<dbReference type="Proteomes" id="UP001174691">
    <property type="component" value="Unassembled WGS sequence"/>
</dbReference>
<feature type="signal peptide" evidence="1">
    <location>
        <begin position="1"/>
        <end position="23"/>
    </location>
</feature>
<dbReference type="EMBL" id="JANBVN010000013">
    <property type="protein sequence ID" value="KAJ9162282.1"/>
    <property type="molecule type" value="Genomic_DNA"/>
</dbReference>
<comment type="caution">
    <text evidence="2">The sequence shown here is derived from an EMBL/GenBank/DDBJ whole genome shotgun (WGS) entry which is preliminary data.</text>
</comment>
<organism evidence="2 3">
    <name type="scientific">Coniochaeta hoffmannii</name>
    <dbReference type="NCBI Taxonomy" id="91930"/>
    <lineage>
        <taxon>Eukaryota</taxon>
        <taxon>Fungi</taxon>
        <taxon>Dikarya</taxon>
        <taxon>Ascomycota</taxon>
        <taxon>Pezizomycotina</taxon>
        <taxon>Sordariomycetes</taxon>
        <taxon>Sordariomycetidae</taxon>
        <taxon>Coniochaetales</taxon>
        <taxon>Coniochaetaceae</taxon>
        <taxon>Coniochaeta</taxon>
    </lineage>
</organism>
<protein>
    <submittedName>
        <fullName evidence="2">Uncharacterized protein</fullName>
    </submittedName>
</protein>
<proteinExistence type="predicted"/>
<accession>A0AA38SIF5</accession>
<reference evidence="2" key="1">
    <citation type="submission" date="2022-07" db="EMBL/GenBank/DDBJ databases">
        <title>Fungi with potential for degradation of polypropylene.</title>
        <authorList>
            <person name="Gostincar C."/>
        </authorList>
    </citation>
    <scope>NUCLEOTIDE SEQUENCE</scope>
    <source>
        <strain evidence="2">EXF-13287</strain>
    </source>
</reference>
<sequence length="161" mass="17159">MHLYSLLASTFYVLCFSPWSVLATGCSQGCGGGRSCGSITNNSGKTLVYTTNPDPNLNARPGRCRFWNWYSDDRAINIVPHDQTVSCTQDSLTSGSGKKGGCAQKIDVDGFSFASNRYWILVPGSSVPIPVGAGVWTKFPNIIDVACTRVPVVGSILCALA</sequence>
<keyword evidence="3" id="KW-1185">Reference proteome</keyword>
<dbReference type="AlphaFoldDB" id="A0AA38SIF5"/>
<gene>
    <name evidence="2" type="ORF">NKR19_g1462</name>
</gene>
<keyword evidence="1" id="KW-0732">Signal</keyword>
<name>A0AA38SIF5_9PEZI</name>
<evidence type="ECO:0000313" key="3">
    <source>
        <dbReference type="Proteomes" id="UP001174691"/>
    </source>
</evidence>
<evidence type="ECO:0000313" key="2">
    <source>
        <dbReference type="EMBL" id="KAJ9162282.1"/>
    </source>
</evidence>
<feature type="chain" id="PRO_5041425415" evidence="1">
    <location>
        <begin position="24"/>
        <end position="161"/>
    </location>
</feature>
<evidence type="ECO:0000256" key="1">
    <source>
        <dbReference type="SAM" id="SignalP"/>
    </source>
</evidence>